<evidence type="ECO:0000313" key="1">
    <source>
        <dbReference type="EMBL" id="DAF97711.1"/>
    </source>
</evidence>
<dbReference type="GO" id="GO:0006310">
    <property type="term" value="P:DNA recombination"/>
    <property type="evidence" value="ECO:0007669"/>
    <property type="project" value="InterPro"/>
</dbReference>
<name>A0A8S5UT97_9CAUD</name>
<accession>A0A8S5UT97</accession>
<reference evidence="1" key="1">
    <citation type="journal article" date="2021" name="Proc. Natl. Acad. Sci. U.S.A.">
        <title>A Catalog of Tens of Thousands of Viruses from Human Metagenomes Reveals Hidden Associations with Chronic Diseases.</title>
        <authorList>
            <person name="Tisza M.J."/>
            <person name="Buck C.B."/>
        </authorList>
    </citation>
    <scope>NUCLEOTIDE SEQUENCE</scope>
    <source>
        <strain evidence="1">CtYA416</strain>
    </source>
</reference>
<dbReference type="GO" id="GO:0006281">
    <property type="term" value="P:DNA repair"/>
    <property type="evidence" value="ECO:0007669"/>
    <property type="project" value="InterPro"/>
</dbReference>
<organism evidence="1">
    <name type="scientific">Myoviridae sp. ctYA416</name>
    <dbReference type="NCBI Taxonomy" id="2825125"/>
    <lineage>
        <taxon>Viruses</taxon>
        <taxon>Duplodnaviria</taxon>
        <taxon>Heunggongvirae</taxon>
        <taxon>Uroviricota</taxon>
        <taxon>Caudoviricetes</taxon>
    </lineage>
</organism>
<dbReference type="InterPro" id="IPR036614">
    <property type="entry name" value="RusA-like_sf"/>
</dbReference>
<dbReference type="GO" id="GO:0000287">
    <property type="term" value="F:magnesium ion binding"/>
    <property type="evidence" value="ECO:0007669"/>
    <property type="project" value="InterPro"/>
</dbReference>
<dbReference type="Gene3D" id="3.30.1330.70">
    <property type="entry name" value="Holliday junction resolvase RusA"/>
    <property type="match status" value="1"/>
</dbReference>
<dbReference type="EMBL" id="BK016136">
    <property type="protein sequence ID" value="DAF97711.1"/>
    <property type="molecule type" value="Genomic_DNA"/>
</dbReference>
<sequence>MKSRKEKFYIYEDKYGDIPEDNRKRLEWMYDKYKLNEKKANEIIDAANTIYNQSKFETIKIVLFEEPEGSPRPRFRIVNRYNMLDTAMSNSQFVHVYSITGKEDNIHMQRLMSNGEIGEVKQILCTPCEFIIDAYVKTPSTFPVKDIFLSEIGLIRPLNKPDWDNIGKKYSDMLNGNIWLDDTLVVDGTVRKFYSIKPRVEITIRPLNAVYNKYQYDSTMKKLEKLEQPQYVHCFAPIKQLNE</sequence>
<protein>
    <submittedName>
        <fullName evidence="1">Endodeoxyribonuclease RusA</fullName>
    </submittedName>
</protein>
<dbReference type="InterPro" id="IPR008822">
    <property type="entry name" value="Endonuclease_RusA-like"/>
</dbReference>
<dbReference type="SUPFAM" id="SSF103084">
    <property type="entry name" value="Holliday junction resolvase RusA"/>
    <property type="match status" value="1"/>
</dbReference>
<dbReference type="Pfam" id="PF05866">
    <property type="entry name" value="RusA"/>
    <property type="match status" value="1"/>
</dbReference>
<proteinExistence type="predicted"/>